<dbReference type="RefSeq" id="WP_188757655.1">
    <property type="nucleotide sequence ID" value="NZ_BMJB01000001.1"/>
</dbReference>
<proteinExistence type="predicted"/>
<protein>
    <recommendedName>
        <fullName evidence="3">HD domain-containing protein</fullName>
    </recommendedName>
</protein>
<gene>
    <name evidence="1" type="ORF">GCM10011507_03860</name>
</gene>
<keyword evidence="2" id="KW-1185">Reference proteome</keyword>
<reference evidence="1" key="2">
    <citation type="submission" date="2020-09" db="EMBL/GenBank/DDBJ databases">
        <authorList>
            <person name="Sun Q."/>
            <person name="Zhou Y."/>
        </authorList>
    </citation>
    <scope>NUCLEOTIDE SEQUENCE</scope>
    <source>
        <strain evidence="1">CGMCC 1.15447</strain>
    </source>
</reference>
<evidence type="ECO:0008006" key="3">
    <source>
        <dbReference type="Google" id="ProtNLM"/>
    </source>
</evidence>
<organism evidence="1 2">
    <name type="scientific">Edaphobacter acidisoli</name>
    <dbReference type="NCBI Taxonomy" id="2040573"/>
    <lineage>
        <taxon>Bacteria</taxon>
        <taxon>Pseudomonadati</taxon>
        <taxon>Acidobacteriota</taxon>
        <taxon>Terriglobia</taxon>
        <taxon>Terriglobales</taxon>
        <taxon>Acidobacteriaceae</taxon>
        <taxon>Edaphobacter</taxon>
    </lineage>
</organism>
<dbReference type="AlphaFoldDB" id="A0A916VZL0"/>
<dbReference type="SUPFAM" id="SSF109604">
    <property type="entry name" value="HD-domain/PDEase-like"/>
    <property type="match status" value="1"/>
</dbReference>
<dbReference type="EMBL" id="BMJB01000001">
    <property type="protein sequence ID" value="GGA55802.1"/>
    <property type="molecule type" value="Genomic_DNA"/>
</dbReference>
<sequence>MQLVEAFKLAFEIHGNQRDKTGAPYLFHVMRVAMAMKTDEERVVALLHDAVSSALTLESQVDLVRKIRLHFGDATVKTVLRLTRNENEAYMDYIRRLSTDKLAVKVKLADLADNMLDERLDLIPDVEAERLRAMYGPAYLFLGGDMKIEAYGHEHTMAEREQAIEDSMALPRRTFPEQCCAECHGPLDGAFMKRTPEGGAVVCSKCFTPVSNIIEMPLTPEQ</sequence>
<evidence type="ECO:0000313" key="2">
    <source>
        <dbReference type="Proteomes" id="UP000648801"/>
    </source>
</evidence>
<dbReference type="Proteomes" id="UP000648801">
    <property type="component" value="Unassembled WGS sequence"/>
</dbReference>
<comment type="caution">
    <text evidence="1">The sequence shown here is derived from an EMBL/GenBank/DDBJ whole genome shotgun (WGS) entry which is preliminary data.</text>
</comment>
<dbReference type="Gene3D" id="1.10.3210.10">
    <property type="entry name" value="Hypothetical protein af1432"/>
    <property type="match status" value="1"/>
</dbReference>
<evidence type="ECO:0000313" key="1">
    <source>
        <dbReference type="EMBL" id="GGA55802.1"/>
    </source>
</evidence>
<accession>A0A916VZL0</accession>
<reference evidence="1" key="1">
    <citation type="journal article" date="2014" name="Int. J. Syst. Evol. Microbiol.">
        <title>Complete genome sequence of Corynebacterium casei LMG S-19264T (=DSM 44701T), isolated from a smear-ripened cheese.</title>
        <authorList>
            <consortium name="US DOE Joint Genome Institute (JGI-PGF)"/>
            <person name="Walter F."/>
            <person name="Albersmeier A."/>
            <person name="Kalinowski J."/>
            <person name="Ruckert C."/>
        </authorList>
    </citation>
    <scope>NUCLEOTIDE SEQUENCE</scope>
    <source>
        <strain evidence="1">CGMCC 1.15447</strain>
    </source>
</reference>
<name>A0A916VZL0_9BACT</name>